<dbReference type="Proteomes" id="UP000238655">
    <property type="component" value="Chromosome 1"/>
</dbReference>
<name>A0A2S5DSL8_9BURK</name>
<proteinExistence type="predicted"/>
<evidence type="ECO:0000313" key="2">
    <source>
        <dbReference type="Proteomes" id="UP000238655"/>
    </source>
</evidence>
<reference evidence="1 2" key="1">
    <citation type="submission" date="2018-01" db="EMBL/GenBank/DDBJ databases">
        <title>Successful Treatment of Persistent Burkholderia cepacia Bacteremia with Ceftazidime-Avibactam.</title>
        <authorList>
            <person name="Tamma P."/>
            <person name="Fan Y."/>
            <person name="Bergman Y."/>
            <person name="Sick-Samuels A."/>
            <person name="Hsu A."/>
            <person name="Timp W."/>
            <person name="Simner P."/>
        </authorList>
    </citation>
    <scope>NUCLEOTIDE SEQUENCE [LARGE SCALE GENOMIC DNA]</scope>
    <source>
        <strain evidence="1 2">170816</strain>
    </source>
</reference>
<dbReference type="EMBL" id="PQVP01000002">
    <property type="protein sequence ID" value="POZ82068.1"/>
    <property type="molecule type" value="Genomic_DNA"/>
</dbReference>
<evidence type="ECO:0000313" key="1">
    <source>
        <dbReference type="EMBL" id="POZ82068.1"/>
    </source>
</evidence>
<sequence>MCGPFFLLALLRYRPDGGFRRPLMHVIDDPELIDELINILEIMRAAKCRSKTFVFVSQSFARKN</sequence>
<organism evidence="1 2">
    <name type="scientific">Burkholderia contaminans</name>
    <dbReference type="NCBI Taxonomy" id="488447"/>
    <lineage>
        <taxon>Bacteria</taxon>
        <taxon>Pseudomonadati</taxon>
        <taxon>Pseudomonadota</taxon>
        <taxon>Betaproteobacteria</taxon>
        <taxon>Burkholderiales</taxon>
        <taxon>Burkholderiaceae</taxon>
        <taxon>Burkholderia</taxon>
        <taxon>Burkholderia cepacia complex</taxon>
    </lineage>
</organism>
<accession>A0A2S5DSL8</accession>
<dbReference type="AlphaFoldDB" id="A0A2S5DSL8"/>
<protein>
    <submittedName>
        <fullName evidence="1">Uncharacterized protein</fullName>
    </submittedName>
</protein>
<gene>
    <name evidence="1" type="ORF">C3743_17535</name>
</gene>
<comment type="caution">
    <text evidence="1">The sequence shown here is derived from an EMBL/GenBank/DDBJ whole genome shotgun (WGS) entry which is preliminary data.</text>
</comment>